<name>A0A0L8HRI3_OCTBM</name>
<dbReference type="InterPro" id="IPR011029">
    <property type="entry name" value="DEATH-like_dom_sf"/>
</dbReference>
<proteinExistence type="predicted"/>
<dbReference type="EMBL" id="KQ417459">
    <property type="protein sequence ID" value="KOF91878.1"/>
    <property type="molecule type" value="Genomic_DNA"/>
</dbReference>
<organism evidence="1">
    <name type="scientific">Octopus bimaculoides</name>
    <name type="common">California two-spotted octopus</name>
    <dbReference type="NCBI Taxonomy" id="37653"/>
    <lineage>
        <taxon>Eukaryota</taxon>
        <taxon>Metazoa</taxon>
        <taxon>Spiralia</taxon>
        <taxon>Lophotrochozoa</taxon>
        <taxon>Mollusca</taxon>
        <taxon>Cephalopoda</taxon>
        <taxon>Coleoidea</taxon>
        <taxon>Octopodiformes</taxon>
        <taxon>Octopoda</taxon>
        <taxon>Incirrata</taxon>
        <taxon>Octopodidae</taxon>
        <taxon>Octopus</taxon>
    </lineage>
</organism>
<evidence type="ECO:0008006" key="2">
    <source>
        <dbReference type="Google" id="ProtNLM"/>
    </source>
</evidence>
<protein>
    <recommendedName>
        <fullName evidence="2">Death domain-containing protein</fullName>
    </recommendedName>
</protein>
<dbReference type="AlphaFoldDB" id="A0A0L8HRI3"/>
<gene>
    <name evidence="1" type="ORF">OCBIM_22007922mg</name>
</gene>
<dbReference type="Gene3D" id="1.10.533.10">
    <property type="entry name" value="Death Domain, Fas"/>
    <property type="match status" value="1"/>
</dbReference>
<accession>A0A0L8HRI3</accession>
<dbReference type="SUPFAM" id="SSF47986">
    <property type="entry name" value="DEATH domain"/>
    <property type="match status" value="1"/>
</dbReference>
<reference evidence="1" key="1">
    <citation type="submission" date="2015-07" db="EMBL/GenBank/DDBJ databases">
        <title>MeaNS - Measles Nucleotide Surveillance Program.</title>
        <authorList>
            <person name="Tran T."/>
            <person name="Druce J."/>
        </authorList>
    </citation>
    <scope>NUCLEOTIDE SEQUENCE</scope>
    <source>
        <strain evidence="1">UCB-OBI-ISO-001</strain>
        <tissue evidence="1">Gonad</tissue>
    </source>
</reference>
<sequence>MPGLFDGSIWIMVVRDSVYTQRDCDLLISNLDISTRDTENCNGGSFQKRLDECLQLWMQRKPCDLKERLYKILKDSNFNYIVQTLEDELAEENGS</sequence>
<evidence type="ECO:0000313" key="1">
    <source>
        <dbReference type="EMBL" id="KOF91878.1"/>
    </source>
</evidence>